<feature type="compositionally biased region" description="Basic and acidic residues" evidence="1">
    <location>
        <begin position="151"/>
        <end position="163"/>
    </location>
</feature>
<proteinExistence type="predicted"/>
<dbReference type="Proteomes" id="UP001165289">
    <property type="component" value="Unassembled WGS sequence"/>
</dbReference>
<feature type="compositionally biased region" description="Basic and acidic residues" evidence="1">
    <location>
        <begin position="236"/>
        <end position="248"/>
    </location>
</feature>
<feature type="region of interest" description="Disordered" evidence="1">
    <location>
        <begin position="104"/>
        <end position="131"/>
    </location>
</feature>
<evidence type="ECO:0000313" key="4">
    <source>
        <dbReference type="Proteomes" id="UP001165289"/>
    </source>
</evidence>
<feature type="region of interest" description="Disordered" evidence="1">
    <location>
        <begin position="229"/>
        <end position="299"/>
    </location>
</feature>
<evidence type="ECO:0000313" key="3">
    <source>
        <dbReference type="EMBL" id="KAI6646678.1"/>
    </source>
</evidence>
<name>A0AAV7JD09_9METZ</name>
<feature type="compositionally biased region" description="Low complexity" evidence="1">
    <location>
        <begin position="548"/>
        <end position="562"/>
    </location>
</feature>
<feature type="region of interest" description="Disordered" evidence="1">
    <location>
        <begin position="143"/>
        <end position="172"/>
    </location>
</feature>
<feature type="compositionally biased region" description="Polar residues" evidence="1">
    <location>
        <begin position="535"/>
        <end position="547"/>
    </location>
</feature>
<feature type="compositionally biased region" description="Polar residues" evidence="1">
    <location>
        <begin position="356"/>
        <end position="374"/>
    </location>
</feature>
<evidence type="ECO:0000256" key="1">
    <source>
        <dbReference type="SAM" id="MobiDB-lite"/>
    </source>
</evidence>
<feature type="compositionally biased region" description="Polar residues" evidence="1">
    <location>
        <begin position="480"/>
        <end position="511"/>
    </location>
</feature>
<feature type="compositionally biased region" description="Pro residues" evidence="1">
    <location>
        <begin position="759"/>
        <end position="770"/>
    </location>
</feature>
<feature type="domain" description="PH" evidence="2">
    <location>
        <begin position="1"/>
        <end position="78"/>
    </location>
</feature>
<feature type="region of interest" description="Disordered" evidence="1">
    <location>
        <begin position="415"/>
        <end position="435"/>
    </location>
</feature>
<reference evidence="3 4" key="1">
    <citation type="journal article" date="2023" name="BMC Biol.">
        <title>The compact genome of the sponge Oopsacas minuta (Hexactinellida) is lacking key metazoan core genes.</title>
        <authorList>
            <person name="Santini S."/>
            <person name="Schenkelaars Q."/>
            <person name="Jourda C."/>
            <person name="Duchesne M."/>
            <person name="Belahbib H."/>
            <person name="Rocher C."/>
            <person name="Selva M."/>
            <person name="Riesgo A."/>
            <person name="Vervoort M."/>
            <person name="Leys S.P."/>
            <person name="Kodjabachian L."/>
            <person name="Le Bivic A."/>
            <person name="Borchiellini C."/>
            <person name="Claverie J.M."/>
            <person name="Renard E."/>
        </authorList>
    </citation>
    <scope>NUCLEOTIDE SEQUENCE [LARGE SCALE GENOMIC DNA]</scope>
    <source>
        <strain evidence="3">SPO-2</strain>
    </source>
</reference>
<protein>
    <recommendedName>
        <fullName evidence="2">PH domain-containing protein</fullName>
    </recommendedName>
</protein>
<dbReference type="EMBL" id="JAKMXF010000354">
    <property type="protein sequence ID" value="KAI6646678.1"/>
    <property type="molecule type" value="Genomic_DNA"/>
</dbReference>
<dbReference type="InterPro" id="IPR001849">
    <property type="entry name" value="PH_domain"/>
</dbReference>
<feature type="region of interest" description="Disordered" evidence="1">
    <location>
        <begin position="752"/>
        <end position="775"/>
    </location>
</feature>
<dbReference type="AlphaFoldDB" id="A0AAV7JD09"/>
<evidence type="ECO:0000259" key="2">
    <source>
        <dbReference type="PROSITE" id="PS50003"/>
    </source>
</evidence>
<dbReference type="InterPro" id="IPR011993">
    <property type="entry name" value="PH-like_dom_sf"/>
</dbReference>
<accession>A0AAV7JD09</accession>
<dbReference type="Gene3D" id="2.30.29.30">
    <property type="entry name" value="Pleckstrin-homology domain (PH domain)/Phosphotyrosine-binding domain (PTB)"/>
    <property type="match status" value="1"/>
</dbReference>
<organism evidence="3 4">
    <name type="scientific">Oopsacas minuta</name>
    <dbReference type="NCBI Taxonomy" id="111878"/>
    <lineage>
        <taxon>Eukaryota</taxon>
        <taxon>Metazoa</taxon>
        <taxon>Porifera</taxon>
        <taxon>Hexactinellida</taxon>
        <taxon>Hexasterophora</taxon>
        <taxon>Lyssacinosida</taxon>
        <taxon>Leucopsacidae</taxon>
        <taxon>Oopsacas</taxon>
    </lineage>
</organism>
<sequence>MVSSLEIYPTQSDTINPINRILFISFKSCTYKAIQVMGNYKNQANSFQIKTEGITYTLATEDGGSLHEWITAIHANIRPSNYNIPHQTQYCSINDIEINPDFTLFNGEESKNSTPTSNSPKHLKARRKSSNAADKFKSIFKYKKNNKKDKGKGEEKACSDTELRNPSPPNLEELYSKINRKTKLRKSLQFEMRIDSPDPENRFEVKPYMCHSDPTYHFNSVDGGIALRGKTKRLKTRSERGSGRRSQPDESSSEDESKPVPQIPKKLSITTPTELTGPHPVFLFPPPPSRSPSDLSEMSPRIKASPMHLTLTSPKVKPRNTFTKQSPSIVNNPQFEFQTSIDNSILLPEHEITTIKLKTNSSSGSETDEMTSPPTRDDVTLVHPKKRLSVSSPPSSARDLETSFLFSDKDTLTTSLPIKQSEQKKPPPVPPYPQALPKVVTKKVSGVNKSKQPYVNLPQLVRTSEVLPNGGRTKFREATESVSSDNTQVNPPEISSHTDSPQSVKININLKQTDKQLPPRPAKPPTLPPKSPNKSTLKSNLKQPQFYNSISSTASSNGLSTSKDSQDLDSNCSSRPRGLKVNFGGTTEIPITPNTNAKKRPDSNNYTYGYPNSNNASYQGFNSYVEFSVPYGSLPQHGHFPSDPHFRQVMVPAPFYYPSSVHIPSMSMMPTSFDNLMNESLPREIAEYNHSHTPSYEYPEQYNAPFVGYNSAIPYYTSPPPFTSYSTDPNINELRSRAYSAYSGEYYQSHSLKTKPYKPSRPAPAPPKTPPNSKVRAVPITNINKVTGNTETMV</sequence>
<gene>
    <name evidence="3" type="ORF">LOD99_12799</name>
</gene>
<feature type="region of interest" description="Disordered" evidence="1">
    <location>
        <begin position="356"/>
        <end position="379"/>
    </location>
</feature>
<dbReference type="PROSITE" id="PS50003">
    <property type="entry name" value="PH_DOMAIN"/>
    <property type="match status" value="1"/>
</dbReference>
<comment type="caution">
    <text evidence="3">The sequence shown here is derived from an EMBL/GenBank/DDBJ whole genome shotgun (WGS) entry which is preliminary data.</text>
</comment>
<dbReference type="SUPFAM" id="SSF50729">
    <property type="entry name" value="PH domain-like"/>
    <property type="match status" value="1"/>
</dbReference>
<keyword evidence="4" id="KW-1185">Reference proteome</keyword>
<feature type="compositionally biased region" description="Pro residues" evidence="1">
    <location>
        <begin position="518"/>
        <end position="531"/>
    </location>
</feature>
<feature type="region of interest" description="Disordered" evidence="1">
    <location>
        <begin position="465"/>
        <end position="607"/>
    </location>
</feature>